<organism evidence="2 3">
    <name type="scientific">Aminobacter carboxidus</name>
    <dbReference type="NCBI Taxonomy" id="376165"/>
    <lineage>
        <taxon>Bacteria</taxon>
        <taxon>Pseudomonadati</taxon>
        <taxon>Pseudomonadota</taxon>
        <taxon>Alphaproteobacteria</taxon>
        <taxon>Hyphomicrobiales</taxon>
        <taxon>Phyllobacteriaceae</taxon>
        <taxon>Aminobacter</taxon>
    </lineage>
</organism>
<reference evidence="2 3" key="1">
    <citation type="submission" date="2020-08" db="EMBL/GenBank/DDBJ databases">
        <title>Genomic Encyclopedia of Type Strains, Phase IV (KMG-IV): sequencing the most valuable type-strain genomes for metagenomic binning, comparative biology and taxonomic classification.</title>
        <authorList>
            <person name="Goeker M."/>
        </authorList>
    </citation>
    <scope>NUCLEOTIDE SEQUENCE [LARGE SCALE GENOMIC DNA]</scope>
    <source>
        <strain evidence="2 3">DSM 17454</strain>
    </source>
</reference>
<accession>A0A8E2BE78</accession>
<gene>
    <name evidence="2" type="ORF">HNQ96_005351</name>
</gene>
<evidence type="ECO:0000313" key="2">
    <source>
        <dbReference type="EMBL" id="MBB6469461.1"/>
    </source>
</evidence>
<feature type="chain" id="PRO_5034424056" evidence="1">
    <location>
        <begin position="25"/>
        <end position="162"/>
    </location>
</feature>
<keyword evidence="1" id="KW-0732">Signal</keyword>
<proteinExistence type="predicted"/>
<dbReference type="PROSITE" id="PS51257">
    <property type="entry name" value="PROKAR_LIPOPROTEIN"/>
    <property type="match status" value="1"/>
</dbReference>
<comment type="caution">
    <text evidence="2">The sequence shown here is derived from an EMBL/GenBank/DDBJ whole genome shotgun (WGS) entry which is preliminary data.</text>
</comment>
<dbReference type="Proteomes" id="UP000532373">
    <property type="component" value="Unassembled WGS sequence"/>
</dbReference>
<dbReference type="AlphaFoldDB" id="A0A8E2BE78"/>
<feature type="signal peptide" evidence="1">
    <location>
        <begin position="1"/>
        <end position="24"/>
    </location>
</feature>
<sequence length="162" mass="17935">MRASGRALLAFIAALVACSALAMASGWKHYGNARFQYWIDIPPNFSRLEESENGDGGVSSSSDGTAELSVWGGYLDEGDFAAEIEWRTSQDRGDGWSITYQRQQAKWAVWSGAKGGRIFYERAIPVCDGASAYFRLEYDRKQVKAFDPVISRLVKSLRSGDC</sequence>
<dbReference type="RefSeq" id="WP_184772857.1">
    <property type="nucleotide sequence ID" value="NZ_JACHGI010000016.1"/>
</dbReference>
<evidence type="ECO:0000313" key="3">
    <source>
        <dbReference type="Proteomes" id="UP000532373"/>
    </source>
</evidence>
<evidence type="ECO:0000256" key="1">
    <source>
        <dbReference type="SAM" id="SignalP"/>
    </source>
</evidence>
<dbReference type="EMBL" id="JACHGI010000016">
    <property type="protein sequence ID" value="MBB6469461.1"/>
    <property type="molecule type" value="Genomic_DNA"/>
</dbReference>
<name>A0A8E2BE78_9HYPH</name>
<protein>
    <submittedName>
        <fullName evidence="2">Uncharacterized protein</fullName>
    </submittedName>
</protein>